<reference evidence="2" key="1">
    <citation type="journal article" date="2019" name="Int. J. Syst. Evol. Microbiol.">
        <title>The Global Catalogue of Microorganisms (GCM) 10K type strain sequencing project: providing services to taxonomists for standard genome sequencing and annotation.</title>
        <authorList>
            <consortium name="The Broad Institute Genomics Platform"/>
            <consortium name="The Broad Institute Genome Sequencing Center for Infectious Disease"/>
            <person name="Wu L."/>
            <person name="Ma J."/>
        </authorList>
    </citation>
    <scope>NUCLEOTIDE SEQUENCE [LARGE SCALE GENOMIC DNA]</scope>
    <source>
        <strain evidence="2">JCM 31696</strain>
    </source>
</reference>
<name>A0ABW3CID0_9ACTN</name>
<proteinExistence type="predicted"/>
<dbReference type="Gene3D" id="1.25.40.10">
    <property type="entry name" value="Tetratricopeptide repeat domain"/>
    <property type="match status" value="1"/>
</dbReference>
<evidence type="ECO:0000313" key="1">
    <source>
        <dbReference type="EMBL" id="MFD0853337.1"/>
    </source>
</evidence>
<sequence>TAGPSSDRALQSRRYAAQCRANLGHNTVALDQFQRLLDDVAAADSHASELALDIRYSIGMLLLSAGDKAAADNVFEALHQDHLVVNGPDDERTREIADILTRIRLPPSG</sequence>
<feature type="non-terminal residue" evidence="1">
    <location>
        <position position="1"/>
    </location>
</feature>
<dbReference type="InterPro" id="IPR011990">
    <property type="entry name" value="TPR-like_helical_dom_sf"/>
</dbReference>
<comment type="caution">
    <text evidence="1">The sequence shown here is derived from an EMBL/GenBank/DDBJ whole genome shotgun (WGS) entry which is preliminary data.</text>
</comment>
<dbReference type="EMBL" id="JBHTIR010002081">
    <property type="protein sequence ID" value="MFD0853337.1"/>
    <property type="molecule type" value="Genomic_DNA"/>
</dbReference>
<dbReference type="Proteomes" id="UP001597083">
    <property type="component" value="Unassembled WGS sequence"/>
</dbReference>
<keyword evidence="2" id="KW-1185">Reference proteome</keyword>
<organism evidence="1 2">
    <name type="scientific">Actinomadura adrarensis</name>
    <dbReference type="NCBI Taxonomy" id="1819600"/>
    <lineage>
        <taxon>Bacteria</taxon>
        <taxon>Bacillati</taxon>
        <taxon>Actinomycetota</taxon>
        <taxon>Actinomycetes</taxon>
        <taxon>Streptosporangiales</taxon>
        <taxon>Thermomonosporaceae</taxon>
        <taxon>Actinomadura</taxon>
    </lineage>
</organism>
<protein>
    <submittedName>
        <fullName evidence="1">Tol-pal system YbgF family protein</fullName>
    </submittedName>
</protein>
<accession>A0ABW3CID0</accession>
<evidence type="ECO:0000313" key="2">
    <source>
        <dbReference type="Proteomes" id="UP001597083"/>
    </source>
</evidence>
<gene>
    <name evidence="1" type="ORF">ACFQ07_13940</name>
</gene>